<evidence type="ECO:0000313" key="3">
    <source>
        <dbReference type="Proteomes" id="UP001231189"/>
    </source>
</evidence>
<dbReference type="AlphaFoldDB" id="A0AAD8SIC9"/>
<organism evidence="2 3">
    <name type="scientific">Lolium multiflorum</name>
    <name type="common">Italian ryegrass</name>
    <name type="synonym">Lolium perenne subsp. multiflorum</name>
    <dbReference type="NCBI Taxonomy" id="4521"/>
    <lineage>
        <taxon>Eukaryota</taxon>
        <taxon>Viridiplantae</taxon>
        <taxon>Streptophyta</taxon>
        <taxon>Embryophyta</taxon>
        <taxon>Tracheophyta</taxon>
        <taxon>Spermatophyta</taxon>
        <taxon>Magnoliopsida</taxon>
        <taxon>Liliopsida</taxon>
        <taxon>Poales</taxon>
        <taxon>Poaceae</taxon>
        <taxon>BOP clade</taxon>
        <taxon>Pooideae</taxon>
        <taxon>Poodae</taxon>
        <taxon>Poeae</taxon>
        <taxon>Poeae Chloroplast Group 2 (Poeae type)</taxon>
        <taxon>Loliodinae</taxon>
        <taxon>Loliinae</taxon>
        <taxon>Lolium</taxon>
    </lineage>
</organism>
<keyword evidence="3" id="KW-1185">Reference proteome</keyword>
<dbReference type="Proteomes" id="UP001231189">
    <property type="component" value="Unassembled WGS sequence"/>
</dbReference>
<reference evidence="2" key="1">
    <citation type="submission" date="2023-07" db="EMBL/GenBank/DDBJ databases">
        <title>A chromosome-level genome assembly of Lolium multiflorum.</title>
        <authorList>
            <person name="Chen Y."/>
            <person name="Copetti D."/>
            <person name="Kolliker R."/>
            <person name="Studer B."/>
        </authorList>
    </citation>
    <scope>NUCLEOTIDE SEQUENCE</scope>
    <source>
        <strain evidence="2">02402/16</strain>
        <tissue evidence="2">Leaf</tissue>
    </source>
</reference>
<evidence type="ECO:0000256" key="1">
    <source>
        <dbReference type="SAM" id="MobiDB-lite"/>
    </source>
</evidence>
<name>A0AAD8SIC9_LOLMU</name>
<proteinExistence type="predicted"/>
<accession>A0AAD8SIC9</accession>
<dbReference type="EMBL" id="JAUUTY010000004">
    <property type="protein sequence ID" value="KAK1652103.1"/>
    <property type="molecule type" value="Genomic_DNA"/>
</dbReference>
<protein>
    <submittedName>
        <fullName evidence="2">Uncharacterized protein</fullName>
    </submittedName>
</protein>
<comment type="caution">
    <text evidence="2">The sequence shown here is derived from an EMBL/GenBank/DDBJ whole genome shotgun (WGS) entry which is preliminary data.</text>
</comment>
<feature type="region of interest" description="Disordered" evidence="1">
    <location>
        <begin position="52"/>
        <end position="115"/>
    </location>
</feature>
<sequence length="115" mass="12562">MDKEIANPIVEVGSKRDASIFGAVPIETTRRRRRRLGATDFNCLVTHAENIATPSPTSARRERPSFRAKHRRSACTPACSRVEITAGRMPPLKPKAPKGARATSGGRARCGRRSP</sequence>
<gene>
    <name evidence="2" type="ORF">QYE76_069908</name>
</gene>
<evidence type="ECO:0000313" key="2">
    <source>
        <dbReference type="EMBL" id="KAK1652103.1"/>
    </source>
</evidence>